<dbReference type="InterPro" id="IPR020635">
    <property type="entry name" value="Tyr_kinase_cat_dom"/>
</dbReference>
<evidence type="ECO:0000256" key="4">
    <source>
        <dbReference type="ARBA" id="ARBA00022949"/>
    </source>
</evidence>
<name>A0AA88L486_ARTSF</name>
<dbReference type="PANTHER" id="PTHR46221">
    <property type="entry name" value="FERM AND PDZ DOMAIN-CONTAINING PROTEIN FAMILY MEMBER"/>
    <property type="match status" value="1"/>
</dbReference>
<dbReference type="GO" id="GO:0048731">
    <property type="term" value="P:system development"/>
    <property type="evidence" value="ECO:0007669"/>
    <property type="project" value="UniProtKB-ARBA"/>
</dbReference>
<feature type="compositionally biased region" description="Basic and acidic residues" evidence="7">
    <location>
        <begin position="1266"/>
        <end position="1285"/>
    </location>
</feature>
<feature type="region of interest" description="Disordered" evidence="7">
    <location>
        <begin position="1240"/>
        <end position="1285"/>
    </location>
</feature>
<evidence type="ECO:0000259" key="9">
    <source>
        <dbReference type="PROSITE" id="PS50057"/>
    </source>
</evidence>
<feature type="compositionally biased region" description="Polar residues" evidence="7">
    <location>
        <begin position="876"/>
        <end position="897"/>
    </location>
</feature>
<evidence type="ECO:0000313" key="11">
    <source>
        <dbReference type="Proteomes" id="UP001187531"/>
    </source>
</evidence>
<feature type="compositionally biased region" description="Basic and acidic residues" evidence="7">
    <location>
        <begin position="149"/>
        <end position="158"/>
    </location>
</feature>
<dbReference type="PROSITE" id="PS00109">
    <property type="entry name" value="PROTEIN_KINASE_TYR"/>
    <property type="match status" value="1"/>
</dbReference>
<dbReference type="InterPro" id="IPR000719">
    <property type="entry name" value="Prot_kinase_dom"/>
</dbReference>
<keyword evidence="6" id="KW-0547">Nucleotide-binding</keyword>
<dbReference type="Gene3D" id="3.30.200.20">
    <property type="entry name" value="Phosphorylase Kinase, domain 1"/>
    <property type="match status" value="1"/>
</dbReference>
<feature type="non-terminal residue" evidence="10">
    <location>
        <position position="1285"/>
    </location>
</feature>
<dbReference type="FunFam" id="1.10.510.10:FF:000039">
    <property type="entry name" value="Focal adhesion kinase, isoform D"/>
    <property type="match status" value="1"/>
</dbReference>
<evidence type="ECO:0000256" key="7">
    <source>
        <dbReference type="SAM" id="MobiDB-lite"/>
    </source>
</evidence>
<comment type="subcellular location">
    <subcellularLocation>
        <location evidence="1">Cell junction</location>
        <location evidence="1">Focal adhesion</location>
    </subcellularLocation>
    <subcellularLocation>
        <location evidence="3">Cell membrane</location>
        <topology evidence="3">Peripheral membrane protein</topology>
        <orientation evidence="3">Cytoplasmic side</orientation>
    </subcellularLocation>
    <subcellularLocation>
        <location evidence="2">Cell projection</location>
    </subcellularLocation>
</comment>
<keyword evidence="4" id="KW-0965">Cell junction</keyword>
<dbReference type="InterPro" id="IPR041784">
    <property type="entry name" value="FAK1/PYK2_FERM_C"/>
</dbReference>
<feature type="domain" description="Protein kinase" evidence="8">
    <location>
        <begin position="575"/>
        <end position="833"/>
    </location>
</feature>
<dbReference type="GO" id="GO:0004713">
    <property type="term" value="F:protein tyrosine kinase activity"/>
    <property type="evidence" value="ECO:0007669"/>
    <property type="project" value="InterPro"/>
</dbReference>
<dbReference type="SUPFAM" id="SSF50729">
    <property type="entry name" value="PH domain-like"/>
    <property type="match status" value="1"/>
</dbReference>
<evidence type="ECO:0000256" key="6">
    <source>
        <dbReference type="PROSITE-ProRule" id="PRU10141"/>
    </source>
</evidence>
<dbReference type="InterPro" id="IPR011009">
    <property type="entry name" value="Kinase-like_dom_sf"/>
</dbReference>
<dbReference type="EMBL" id="JAVRJZ010000009">
    <property type="protein sequence ID" value="KAK2718228.1"/>
    <property type="molecule type" value="Genomic_DNA"/>
</dbReference>
<dbReference type="CDD" id="cd13190">
    <property type="entry name" value="FERM_C_FAK1"/>
    <property type="match status" value="1"/>
</dbReference>
<protein>
    <recommendedName>
        <fullName evidence="12">Focal adhesion kinase</fullName>
    </recommendedName>
</protein>
<dbReference type="Gene3D" id="3.10.20.90">
    <property type="entry name" value="Phosphatidylinositol 3-kinase Catalytic Subunit, Chain A, domain 1"/>
    <property type="match status" value="1"/>
</dbReference>
<dbReference type="PROSITE" id="PS50057">
    <property type="entry name" value="FERM_3"/>
    <property type="match status" value="1"/>
</dbReference>
<dbReference type="GO" id="GO:0005886">
    <property type="term" value="C:plasma membrane"/>
    <property type="evidence" value="ECO:0007669"/>
    <property type="project" value="UniProtKB-SubCell"/>
</dbReference>
<dbReference type="InterPro" id="IPR049385">
    <property type="entry name" value="FAK1-like_FERM_C"/>
</dbReference>
<dbReference type="InterPro" id="IPR000299">
    <property type="entry name" value="FERM_domain"/>
</dbReference>
<dbReference type="InterPro" id="IPR014352">
    <property type="entry name" value="FERM/acyl-CoA-bd_prot_sf"/>
</dbReference>
<dbReference type="GO" id="GO:0042995">
    <property type="term" value="C:cell projection"/>
    <property type="evidence" value="ECO:0007669"/>
    <property type="project" value="UniProtKB-SubCell"/>
</dbReference>
<dbReference type="Pfam" id="PF07714">
    <property type="entry name" value="PK_Tyr_Ser-Thr"/>
    <property type="match status" value="1"/>
</dbReference>
<dbReference type="InterPro" id="IPR029071">
    <property type="entry name" value="Ubiquitin-like_domsf"/>
</dbReference>
<dbReference type="InterPro" id="IPR011993">
    <property type="entry name" value="PH-like_dom_sf"/>
</dbReference>
<dbReference type="Pfam" id="PF18038">
    <property type="entry name" value="FERM_N_2"/>
    <property type="match status" value="1"/>
</dbReference>
<dbReference type="SUPFAM" id="SSF47031">
    <property type="entry name" value="Second domain of FERM"/>
    <property type="match status" value="1"/>
</dbReference>
<dbReference type="SUPFAM" id="SSF56112">
    <property type="entry name" value="Protein kinase-like (PK-like)"/>
    <property type="match status" value="1"/>
</dbReference>
<dbReference type="Proteomes" id="UP001187531">
    <property type="component" value="Unassembled WGS sequence"/>
</dbReference>
<dbReference type="InterPro" id="IPR019749">
    <property type="entry name" value="Band_41_domain"/>
</dbReference>
<comment type="caution">
    <text evidence="10">The sequence shown here is derived from an EMBL/GenBank/DDBJ whole genome shotgun (WGS) entry which is preliminary data.</text>
</comment>
<dbReference type="Pfam" id="PF21477">
    <property type="entry name" value="FERM_C_FAK1"/>
    <property type="match status" value="1"/>
</dbReference>
<dbReference type="Pfam" id="PF00373">
    <property type="entry name" value="FERM_M"/>
    <property type="match status" value="1"/>
</dbReference>
<feature type="compositionally biased region" description="Low complexity" evidence="7">
    <location>
        <begin position="507"/>
        <end position="521"/>
    </location>
</feature>
<dbReference type="InterPro" id="IPR019748">
    <property type="entry name" value="FERM_central"/>
</dbReference>
<feature type="compositionally biased region" description="Polar residues" evidence="7">
    <location>
        <begin position="116"/>
        <end position="132"/>
    </location>
</feature>
<dbReference type="GO" id="GO:0008284">
    <property type="term" value="P:positive regulation of cell population proliferation"/>
    <property type="evidence" value="ECO:0007669"/>
    <property type="project" value="UniProtKB-ARBA"/>
</dbReference>
<sequence>MPLKDLREANSWFLSTRERLFHFFLPSKLKETSIYRSETCVSLVFMPCHAFTCCDYSSYYSGSSSWLENDFCDKESLFLKLIEAEDAVLSLPPRPPRRFSLPVPERSKKRHDDLSYQRSLSETMTTLSSRNSMFLPPPHSGQSTYTLDRLSDSSDGSHRPLKKQNSLSGDSSLGDHIRIHRNVGTSVVKYGPSTTVKDIINYVISRSSDVSKSYSYLYGIRVTKQGQSGVSEEWLCSEAPVIQVVEKYPPSAWRYDVRVRCLPYPLQEFYNKDKSTFGYYFEQIKNDYLFNSNLDVDTETAVMLGCLEIQRLFVKGNQSTREKTSVLDFFEKENGLNTFLPESITNNVKPKVLRKLLQQNFKKYSILKEAECMFRFLEALKGMWRFDRETFQCSLGTGWSINVDVIIGSDVGISYLARSDTPPIRIADFSHIQNIEVIASDCDSHKKVLVCIKVAGNTEPLLLSVSSIEVANNIADLIDRYCRITNATTSSLWNRREYGQIRSRPGSRLNSRQNSRSSSPNVKPETEIDFLQIRNRILIKQTDDPGPQDYAELAGEEGDYCFPDAKSREIPREYLSLQETIGEGQFGDVFRGELRIPGVQEIKQVAIKTCKDVSVTEKFMEEAYVMHQFNHEHIVKLIGISSSSPVYIVMELACYGELRSYMIANRVRLEKDLVTLLLYAFQLSTALSYLESKKYVHRDIAARNVLVTAHDCVKLGDFGLSRWVEDENYYKASKGVLPIKWMAPESINFRRFTTASDVWMFGVCIWEILMLGVKPFQNIKNSDVIGRIEAGERLALPSNCPPRLYQELCSCWAYEPSKRPSFQYLKSVLEDILEEEKQQIMDEMARENRRVQAASSMSSLLSEDFGGKAPPKPSRTKNPIESSTLSLNKHTSSSGHTTYLVAPSPDILEQLMREQEERGLAPEYNTPATALNTYTVDYASYGSRSNSPQSSLLRSPKRRLKEQLSLHPIFGSELSQYHGVSLPQTPTFKEASEVHMRRSLALSPVGSAGDEERSVESERHSLEIRLMEQQAQAEKDRQWLQEEESSLLIAAKIVDQVKSACFFTILEDETTDISRQVQTALELRFMDTETFQLREAFVEFAVVEDLRGESLGQFILSRMEKLVLYRKLCRGQEYDVATKMIKKPIEDIKELIKLYDSDLTSSESATKAELQLWWAKWLKIETAVQSLAECERGIFPNIDMLLYISCVIPTSTACVERSFSSMKRLKTYLRSRMDEHRRLSTTMSLSDRSDTEVDSVKTGSPIDSFCGDRPRSSSSNSEDKTVIVK</sequence>
<keyword evidence="11" id="KW-1185">Reference proteome</keyword>
<reference evidence="10" key="1">
    <citation type="submission" date="2023-07" db="EMBL/GenBank/DDBJ databases">
        <title>Chromosome-level genome assembly of Artemia franciscana.</title>
        <authorList>
            <person name="Jo E."/>
        </authorList>
    </citation>
    <scope>NUCLEOTIDE SEQUENCE</scope>
    <source>
        <tissue evidence="10">Whole body</tissue>
    </source>
</reference>
<evidence type="ECO:0000256" key="2">
    <source>
        <dbReference type="ARBA" id="ARBA00004316"/>
    </source>
</evidence>
<dbReference type="CDD" id="cd14473">
    <property type="entry name" value="FERM_B-lobe"/>
    <property type="match status" value="1"/>
</dbReference>
<feature type="domain" description="FERM" evidence="9">
    <location>
        <begin position="175"/>
        <end position="489"/>
    </location>
</feature>
<dbReference type="PROSITE" id="PS50011">
    <property type="entry name" value="PROTEIN_KINASE_DOM"/>
    <property type="match status" value="1"/>
</dbReference>
<feature type="region of interest" description="Disordered" evidence="7">
    <location>
        <begin position="860"/>
        <end position="900"/>
    </location>
</feature>
<accession>A0AA88L486</accession>
<dbReference type="InterPro" id="IPR001245">
    <property type="entry name" value="Ser-Thr/Tyr_kinase_cat_dom"/>
</dbReference>
<feature type="region of interest" description="Disordered" evidence="7">
    <location>
        <begin position="503"/>
        <end position="525"/>
    </location>
</feature>
<evidence type="ECO:0000313" key="10">
    <source>
        <dbReference type="EMBL" id="KAK2718228.1"/>
    </source>
</evidence>
<dbReference type="Gene3D" id="1.10.510.10">
    <property type="entry name" value="Transferase(Phosphotransferase) domain 1"/>
    <property type="match status" value="1"/>
</dbReference>
<evidence type="ECO:0000256" key="1">
    <source>
        <dbReference type="ARBA" id="ARBA00004246"/>
    </source>
</evidence>
<feature type="binding site" evidence="6">
    <location>
        <position position="608"/>
    </location>
    <ligand>
        <name>ATP</name>
        <dbReference type="ChEBI" id="CHEBI:30616"/>
    </ligand>
</feature>
<dbReference type="InterPro" id="IPR041390">
    <property type="entry name" value="FADK_N"/>
</dbReference>
<dbReference type="PANTHER" id="PTHR46221:SF9">
    <property type="entry name" value="NON-SPECIFIC PROTEIN-TYROSINE KINASE"/>
    <property type="match status" value="1"/>
</dbReference>
<dbReference type="InterPro" id="IPR017441">
    <property type="entry name" value="Protein_kinase_ATP_BS"/>
</dbReference>
<dbReference type="InterPro" id="IPR035963">
    <property type="entry name" value="FERM_2"/>
</dbReference>
<evidence type="ECO:0000256" key="5">
    <source>
        <dbReference type="ARBA" id="ARBA00023273"/>
    </source>
</evidence>
<dbReference type="Gene3D" id="2.30.29.30">
    <property type="entry name" value="Pleckstrin-homology domain (PH domain)/Phosphotyrosine-binding domain (PTB)"/>
    <property type="match status" value="1"/>
</dbReference>
<keyword evidence="5" id="KW-0966">Cell projection</keyword>
<dbReference type="SUPFAM" id="SSF54236">
    <property type="entry name" value="Ubiquitin-like"/>
    <property type="match status" value="1"/>
</dbReference>
<feature type="region of interest" description="Disordered" evidence="7">
    <location>
        <begin position="98"/>
        <end position="173"/>
    </location>
</feature>
<dbReference type="Gene3D" id="1.20.80.10">
    <property type="match status" value="1"/>
</dbReference>
<dbReference type="GO" id="GO:0009887">
    <property type="term" value="P:animal organ morphogenesis"/>
    <property type="evidence" value="ECO:0007669"/>
    <property type="project" value="UniProtKB-ARBA"/>
</dbReference>
<dbReference type="InterPro" id="IPR008266">
    <property type="entry name" value="Tyr_kinase_AS"/>
</dbReference>
<dbReference type="SMART" id="SM00219">
    <property type="entry name" value="TyrKc"/>
    <property type="match status" value="1"/>
</dbReference>
<evidence type="ECO:0000259" key="8">
    <source>
        <dbReference type="PROSITE" id="PS50011"/>
    </source>
</evidence>
<dbReference type="SMART" id="SM00295">
    <property type="entry name" value="B41"/>
    <property type="match status" value="1"/>
</dbReference>
<organism evidence="10 11">
    <name type="scientific">Artemia franciscana</name>
    <name type="common">Brine shrimp</name>
    <name type="synonym">Artemia sanfranciscana</name>
    <dbReference type="NCBI Taxonomy" id="6661"/>
    <lineage>
        <taxon>Eukaryota</taxon>
        <taxon>Metazoa</taxon>
        <taxon>Ecdysozoa</taxon>
        <taxon>Arthropoda</taxon>
        <taxon>Crustacea</taxon>
        <taxon>Branchiopoda</taxon>
        <taxon>Anostraca</taxon>
        <taxon>Artemiidae</taxon>
        <taxon>Artemia</taxon>
    </lineage>
</organism>
<evidence type="ECO:0000256" key="3">
    <source>
        <dbReference type="ARBA" id="ARBA00004413"/>
    </source>
</evidence>
<dbReference type="PRINTS" id="PR00109">
    <property type="entry name" value="TYRKINASE"/>
</dbReference>
<dbReference type="PROSITE" id="PS00107">
    <property type="entry name" value="PROTEIN_KINASE_ATP"/>
    <property type="match status" value="1"/>
</dbReference>
<dbReference type="GO" id="GO:0005524">
    <property type="term" value="F:ATP binding"/>
    <property type="evidence" value="ECO:0007669"/>
    <property type="project" value="UniProtKB-UniRule"/>
</dbReference>
<evidence type="ECO:0008006" key="12">
    <source>
        <dbReference type="Google" id="ProtNLM"/>
    </source>
</evidence>
<proteinExistence type="predicted"/>
<dbReference type="GO" id="GO:0005925">
    <property type="term" value="C:focal adhesion"/>
    <property type="evidence" value="ECO:0007669"/>
    <property type="project" value="UniProtKB-SubCell"/>
</dbReference>
<keyword evidence="6" id="KW-0067">ATP-binding</keyword>
<gene>
    <name evidence="10" type="ORF">QYM36_005520</name>
</gene>